<dbReference type="EMBL" id="JARPOI010000005">
    <property type="protein sequence ID" value="KAJ9181547.1"/>
    <property type="molecule type" value="Genomic_DNA"/>
</dbReference>
<sequence length="219" mass="24871">MAFLYLMSSRTPRTALCPLLTLLTKASSLHFRPATPIQNLTKISNWVVVDVRFSLGLFHVVSLYLRQICITNFVGVQFAEGGVWVNKPELLPKEFTAKMWLGSCLMDRIVQEITNIKKHTGFKLKVLPQRLAIRDFWQVDDRTIVFIAGPTFVHIISFNIGASVDLDIPHSFWSRLAGKYGNIFYWKEKLITKSGGRCVMAISCHLREPAGPNNFSEVK</sequence>
<name>A0ABQ9MMJ8_HEVBR</name>
<proteinExistence type="predicted"/>
<gene>
    <name evidence="1" type="ORF">P3X46_009668</name>
</gene>
<evidence type="ECO:0000313" key="2">
    <source>
        <dbReference type="Proteomes" id="UP001174677"/>
    </source>
</evidence>
<evidence type="ECO:0000313" key="1">
    <source>
        <dbReference type="EMBL" id="KAJ9181547.1"/>
    </source>
</evidence>
<protein>
    <submittedName>
        <fullName evidence="1">Uncharacterized protein</fullName>
    </submittedName>
</protein>
<reference evidence="1" key="1">
    <citation type="journal article" date="2023" name="Plant Biotechnol. J.">
        <title>Chromosome-level wild Hevea brasiliensis genome provides new tools for genomic-assisted breeding and valuable loci to elevate rubber yield.</title>
        <authorList>
            <person name="Cheng H."/>
            <person name="Song X."/>
            <person name="Hu Y."/>
            <person name="Wu T."/>
            <person name="Yang Q."/>
            <person name="An Z."/>
            <person name="Feng S."/>
            <person name="Deng Z."/>
            <person name="Wu W."/>
            <person name="Zeng X."/>
            <person name="Tu M."/>
            <person name="Wang X."/>
            <person name="Huang H."/>
        </authorList>
    </citation>
    <scope>NUCLEOTIDE SEQUENCE</scope>
    <source>
        <strain evidence="1">MT/VB/25A 57/8</strain>
    </source>
</reference>
<dbReference type="PANTHER" id="PTHR35514">
    <property type="entry name" value="THYLAKOID LUMENAL 15.0 KDA PROTEIN 2, CHLOROPLASTIC"/>
    <property type="match status" value="1"/>
</dbReference>
<dbReference type="Proteomes" id="UP001174677">
    <property type="component" value="Chromosome 5"/>
</dbReference>
<accession>A0ABQ9MMJ8</accession>
<comment type="caution">
    <text evidence="1">The sequence shown here is derived from an EMBL/GenBank/DDBJ whole genome shotgun (WGS) entry which is preliminary data.</text>
</comment>
<dbReference type="PANTHER" id="PTHR35514:SF1">
    <property type="entry name" value="THYLAKOID LUMENAL 15.0 KDA PROTEIN 2, CHLOROPLASTIC"/>
    <property type="match status" value="1"/>
</dbReference>
<keyword evidence="2" id="KW-1185">Reference proteome</keyword>
<organism evidence="1 2">
    <name type="scientific">Hevea brasiliensis</name>
    <name type="common">Para rubber tree</name>
    <name type="synonym">Siphonia brasiliensis</name>
    <dbReference type="NCBI Taxonomy" id="3981"/>
    <lineage>
        <taxon>Eukaryota</taxon>
        <taxon>Viridiplantae</taxon>
        <taxon>Streptophyta</taxon>
        <taxon>Embryophyta</taxon>
        <taxon>Tracheophyta</taxon>
        <taxon>Spermatophyta</taxon>
        <taxon>Magnoliopsida</taxon>
        <taxon>eudicotyledons</taxon>
        <taxon>Gunneridae</taxon>
        <taxon>Pentapetalae</taxon>
        <taxon>rosids</taxon>
        <taxon>fabids</taxon>
        <taxon>Malpighiales</taxon>
        <taxon>Euphorbiaceae</taxon>
        <taxon>Crotonoideae</taxon>
        <taxon>Micrandreae</taxon>
        <taxon>Hevea</taxon>
    </lineage>
</organism>